<evidence type="ECO:0008006" key="3">
    <source>
        <dbReference type="Google" id="ProtNLM"/>
    </source>
</evidence>
<proteinExistence type="predicted"/>
<gene>
    <name evidence="1" type="ORF">XENOCAPTIV_026381</name>
</gene>
<keyword evidence="2" id="KW-1185">Reference proteome</keyword>
<accession>A0ABV0S3E1</accession>
<name>A0ABV0S3E1_9TELE</name>
<protein>
    <recommendedName>
        <fullName evidence="3">Mixed-lineage leukemia-like protein</fullName>
    </recommendedName>
</protein>
<dbReference type="EMBL" id="JAHRIN010067284">
    <property type="protein sequence ID" value="MEQ2214238.1"/>
    <property type="molecule type" value="Genomic_DNA"/>
</dbReference>
<sequence length="187" mass="19411">VTNTVRPVGSTPIPIASKPVDGAIAVSSLPQEKKNNLLIGGAGAQLATGGGYLTSSSPPGPLTVTPVGNSSLVRSLYLPAAQPLQLISPQPQIHPPVQLHPTSITPPTQPQPLPQVQHIPPTETLPSPQLTNQHILPLPTNGVQSGVGIRVSPGTRGETGGEDWLAERSSIFSVVSVHKLSHIFFSV</sequence>
<evidence type="ECO:0000313" key="2">
    <source>
        <dbReference type="Proteomes" id="UP001434883"/>
    </source>
</evidence>
<feature type="non-terminal residue" evidence="1">
    <location>
        <position position="1"/>
    </location>
</feature>
<reference evidence="1 2" key="1">
    <citation type="submission" date="2021-06" db="EMBL/GenBank/DDBJ databases">
        <authorList>
            <person name="Palmer J.M."/>
        </authorList>
    </citation>
    <scope>NUCLEOTIDE SEQUENCE [LARGE SCALE GENOMIC DNA]</scope>
    <source>
        <strain evidence="1 2">XC_2019</strain>
        <tissue evidence="1">Muscle</tissue>
    </source>
</reference>
<dbReference type="Proteomes" id="UP001434883">
    <property type="component" value="Unassembled WGS sequence"/>
</dbReference>
<organism evidence="1 2">
    <name type="scientific">Xenoophorus captivus</name>
    <dbReference type="NCBI Taxonomy" id="1517983"/>
    <lineage>
        <taxon>Eukaryota</taxon>
        <taxon>Metazoa</taxon>
        <taxon>Chordata</taxon>
        <taxon>Craniata</taxon>
        <taxon>Vertebrata</taxon>
        <taxon>Euteleostomi</taxon>
        <taxon>Actinopterygii</taxon>
        <taxon>Neopterygii</taxon>
        <taxon>Teleostei</taxon>
        <taxon>Neoteleostei</taxon>
        <taxon>Acanthomorphata</taxon>
        <taxon>Ovalentaria</taxon>
        <taxon>Atherinomorphae</taxon>
        <taxon>Cyprinodontiformes</taxon>
        <taxon>Goodeidae</taxon>
        <taxon>Xenoophorus</taxon>
    </lineage>
</organism>
<comment type="caution">
    <text evidence="1">The sequence shown here is derived from an EMBL/GenBank/DDBJ whole genome shotgun (WGS) entry which is preliminary data.</text>
</comment>
<evidence type="ECO:0000313" key="1">
    <source>
        <dbReference type="EMBL" id="MEQ2214238.1"/>
    </source>
</evidence>